<dbReference type="Proteomes" id="UP001065613">
    <property type="component" value="Chromosome"/>
</dbReference>
<gene>
    <name evidence="1" type="ORF">KA717_22770</name>
</gene>
<reference evidence="1" key="1">
    <citation type="submission" date="2021-04" db="EMBL/GenBank/DDBJ databases">
        <title>Genome sequence of Woronichinia naegeliana from Washington state freshwater lake bloom.</title>
        <authorList>
            <person name="Dreher T.W."/>
        </authorList>
    </citation>
    <scope>NUCLEOTIDE SEQUENCE</scope>
    <source>
        <strain evidence="1">WA131</strain>
    </source>
</reference>
<protein>
    <submittedName>
        <fullName evidence="1">Uncharacterized protein</fullName>
    </submittedName>
</protein>
<dbReference type="AlphaFoldDB" id="A0A977KTT4"/>
<dbReference type="EMBL" id="CP073041">
    <property type="protein sequence ID" value="UXE58821.1"/>
    <property type="molecule type" value="Genomic_DNA"/>
</dbReference>
<sequence length="58" mass="6719">MTTISFKEKVLQSVQEMPQDIGIEDIMEHLYFLYKIEQGLKQVEANDVIGCIPLKIIH</sequence>
<name>A0A977KTT4_9CYAN</name>
<evidence type="ECO:0000313" key="1">
    <source>
        <dbReference type="EMBL" id="UXE58821.1"/>
    </source>
</evidence>
<organism evidence="1">
    <name type="scientific">Woronichinia naegeliana WA131</name>
    <dbReference type="NCBI Taxonomy" id="2824559"/>
    <lineage>
        <taxon>Bacteria</taxon>
        <taxon>Bacillati</taxon>
        <taxon>Cyanobacteriota</taxon>
        <taxon>Cyanophyceae</taxon>
        <taxon>Synechococcales</taxon>
        <taxon>Coelosphaeriaceae</taxon>
        <taxon>Woronichinia</taxon>
    </lineage>
</organism>
<dbReference type="KEGG" id="wna:KA717_22770"/>
<accession>A0A977KTT4</accession>
<proteinExistence type="predicted"/>